<gene>
    <name evidence="2" type="ORF">PTSG_06286</name>
</gene>
<feature type="transmembrane region" description="Helical" evidence="1">
    <location>
        <begin position="74"/>
        <end position="93"/>
    </location>
</feature>
<dbReference type="EMBL" id="GL832968">
    <property type="protein sequence ID" value="EGD74277.1"/>
    <property type="molecule type" value="Genomic_DNA"/>
</dbReference>
<keyword evidence="1" id="KW-0812">Transmembrane</keyword>
<feature type="transmembrane region" description="Helical" evidence="1">
    <location>
        <begin position="233"/>
        <end position="252"/>
    </location>
</feature>
<evidence type="ECO:0000256" key="1">
    <source>
        <dbReference type="SAM" id="Phobius"/>
    </source>
</evidence>
<feature type="transmembrane region" description="Helical" evidence="1">
    <location>
        <begin position="49"/>
        <end position="68"/>
    </location>
</feature>
<dbReference type="GeneID" id="16073752"/>
<evidence type="ECO:0000313" key="3">
    <source>
        <dbReference type="Proteomes" id="UP000007799"/>
    </source>
</evidence>
<sequence length="329" mass="36493">MPEQFAFSRETSSVDVALTGRPTQTTGYYSCFLRYKYHCIRATTGGPRLLGAALGSCAITFLDIWSTFQAKTAIFMKLISVVGVIVVACLGMYGTIPFEIAFYCCAGVAGYQVLTLFIDIPLYFAVDVPLQIVWEHALVARTDINLGSGNDFLRVTAKNRTQYLATDLETHILAADLVERAEVTIMLYRDSWYNRNGDIKYVLSWLAVGSKTTAYFFVFAFKSLQDIGFLHKLSFSFLHCIIPLGSLAIMFFLDSEYYLLPIATLVAACVWALLLGPLVYAALLVVALVANCALLGIPGWITSSIYKAWERSMVANANTAREGRYLKNL</sequence>
<keyword evidence="3" id="KW-1185">Reference proteome</keyword>
<name>F2UCH0_SALR5</name>
<keyword evidence="1" id="KW-1133">Transmembrane helix</keyword>
<organism evidence="3">
    <name type="scientific">Salpingoeca rosetta (strain ATCC 50818 / BSB-021)</name>
    <dbReference type="NCBI Taxonomy" id="946362"/>
    <lineage>
        <taxon>Eukaryota</taxon>
        <taxon>Choanoflagellata</taxon>
        <taxon>Craspedida</taxon>
        <taxon>Salpingoecidae</taxon>
        <taxon>Salpingoeca</taxon>
    </lineage>
</organism>
<accession>F2UCH0</accession>
<feature type="transmembrane region" description="Helical" evidence="1">
    <location>
        <begin position="100"/>
        <end position="124"/>
    </location>
</feature>
<keyword evidence="1" id="KW-0472">Membrane</keyword>
<feature type="transmembrane region" description="Helical" evidence="1">
    <location>
        <begin position="258"/>
        <end position="275"/>
    </location>
</feature>
<feature type="transmembrane region" description="Helical" evidence="1">
    <location>
        <begin position="282"/>
        <end position="301"/>
    </location>
</feature>
<dbReference type="AlphaFoldDB" id="F2UCH0"/>
<evidence type="ECO:0000313" key="2">
    <source>
        <dbReference type="EMBL" id="EGD74277.1"/>
    </source>
</evidence>
<reference evidence="2" key="1">
    <citation type="submission" date="2009-08" db="EMBL/GenBank/DDBJ databases">
        <title>Annotation of Salpingoeca rosetta.</title>
        <authorList>
            <consortium name="The Broad Institute Genome Sequencing Platform"/>
            <person name="Russ C."/>
            <person name="Cuomo C."/>
            <person name="Burger G."/>
            <person name="Gray M.W."/>
            <person name="Holland P.W.H."/>
            <person name="King N."/>
            <person name="Lang F.B.F."/>
            <person name="Roger A.J."/>
            <person name="Ruiz-Trillo I."/>
            <person name="Young S.K."/>
            <person name="Zeng Q."/>
            <person name="Gargeya S."/>
            <person name="Alvarado L."/>
            <person name="Berlin A."/>
            <person name="Chapman S.B."/>
            <person name="Chen Z."/>
            <person name="Freedman E."/>
            <person name="Gellesch M."/>
            <person name="Goldberg J."/>
            <person name="Griggs A."/>
            <person name="Gujja S."/>
            <person name="Heilman E."/>
            <person name="Heiman D."/>
            <person name="Howarth C."/>
            <person name="Mehta T."/>
            <person name="Neiman D."/>
            <person name="Pearson M."/>
            <person name="Roberts A."/>
            <person name="Saif S."/>
            <person name="Shea T."/>
            <person name="Shenoy N."/>
            <person name="Sisk P."/>
            <person name="Stolte C."/>
            <person name="Sykes S."/>
            <person name="White J."/>
            <person name="Yandava C."/>
            <person name="Haas B."/>
            <person name="Nusbaum C."/>
            <person name="Birren B."/>
        </authorList>
    </citation>
    <scope>NUCLEOTIDE SEQUENCE [LARGE SCALE GENOMIC DNA]</scope>
    <source>
        <strain evidence="2">ATCC 50818</strain>
    </source>
</reference>
<protein>
    <submittedName>
        <fullName evidence="2">Uncharacterized protein</fullName>
    </submittedName>
</protein>
<dbReference type="KEGG" id="sre:PTSG_06286"/>
<dbReference type="RefSeq" id="XP_004993177.1">
    <property type="nucleotide sequence ID" value="XM_004993120.1"/>
</dbReference>
<dbReference type="InParanoid" id="F2UCH0"/>
<feature type="transmembrane region" description="Helical" evidence="1">
    <location>
        <begin position="202"/>
        <end position="221"/>
    </location>
</feature>
<proteinExistence type="predicted"/>
<dbReference type="Proteomes" id="UP000007799">
    <property type="component" value="Unassembled WGS sequence"/>
</dbReference>